<evidence type="ECO:0000259" key="10">
    <source>
        <dbReference type="Pfam" id="PF13088"/>
    </source>
</evidence>
<keyword evidence="4" id="KW-0677">Repeat</keyword>
<dbReference type="FunFam" id="2.120.10.10:FF:000002">
    <property type="entry name" value="Neuraminidase 3"/>
    <property type="match status" value="1"/>
</dbReference>
<feature type="domain" description="Sialidase" evidence="10">
    <location>
        <begin position="72"/>
        <end position="379"/>
    </location>
</feature>
<dbReference type="RefSeq" id="XP_017351880.1">
    <property type="nucleotide sequence ID" value="XM_017496391.3"/>
</dbReference>
<evidence type="ECO:0000313" key="13">
    <source>
        <dbReference type="RefSeq" id="XP_017351880.1"/>
    </source>
</evidence>
<dbReference type="InterPro" id="IPR026856">
    <property type="entry name" value="Sialidase_fam"/>
</dbReference>
<dbReference type="PANTHER" id="PTHR10628">
    <property type="entry name" value="SIALIDASE"/>
    <property type="match status" value="1"/>
</dbReference>
<keyword evidence="8" id="KW-0119">Carbohydrate metabolism</keyword>
<keyword evidence="6" id="KW-0442">Lipid degradation</keyword>
<evidence type="ECO:0000256" key="1">
    <source>
        <dbReference type="ARBA" id="ARBA00000427"/>
    </source>
</evidence>
<dbReference type="Pfam" id="PF13088">
    <property type="entry name" value="BNR_2"/>
    <property type="match status" value="1"/>
</dbReference>
<dbReference type="CDD" id="cd15482">
    <property type="entry name" value="Sialidase_non-viral"/>
    <property type="match status" value="1"/>
</dbReference>
<keyword evidence="5" id="KW-0378">Hydrolase</keyword>
<evidence type="ECO:0000256" key="8">
    <source>
        <dbReference type="ARBA" id="ARBA00023277"/>
    </source>
</evidence>
<comment type="similarity">
    <text evidence="2">Belongs to the glycosyl hydrolase 33 family.</text>
</comment>
<gene>
    <name evidence="11" type="primary">Neu4</name>
    <name evidence="13" type="synonym">neu4</name>
</gene>
<evidence type="ECO:0000256" key="6">
    <source>
        <dbReference type="ARBA" id="ARBA00022963"/>
    </source>
</evidence>
<evidence type="ECO:0000256" key="4">
    <source>
        <dbReference type="ARBA" id="ARBA00022737"/>
    </source>
</evidence>
<dbReference type="EC" id="3.2.1.18" evidence="3"/>
<dbReference type="STRING" id="7998.ENSIPUP00000005970"/>
<evidence type="ECO:0000313" key="12">
    <source>
        <dbReference type="Proteomes" id="UP000221080"/>
    </source>
</evidence>
<reference evidence="13" key="3">
    <citation type="submission" date="2025-04" db="UniProtKB">
        <authorList>
            <consortium name="RefSeq"/>
        </authorList>
    </citation>
    <scope>IDENTIFICATION</scope>
    <source>
        <tissue evidence="13">Blood</tissue>
    </source>
</reference>
<evidence type="ECO:0000256" key="3">
    <source>
        <dbReference type="ARBA" id="ARBA00012733"/>
    </source>
</evidence>
<name>W5U9W9_ICTPU</name>
<evidence type="ECO:0000256" key="9">
    <source>
        <dbReference type="ARBA" id="ARBA00023295"/>
    </source>
</evidence>
<dbReference type="GO" id="GO:0005737">
    <property type="term" value="C:cytoplasm"/>
    <property type="evidence" value="ECO:0007669"/>
    <property type="project" value="TreeGrafter"/>
</dbReference>
<proteinExistence type="evidence at transcript level"/>
<keyword evidence="12" id="KW-1185">Reference proteome</keyword>
<evidence type="ECO:0000313" key="11">
    <source>
        <dbReference type="EMBL" id="AHH38364.1"/>
    </source>
</evidence>
<reference evidence="11" key="1">
    <citation type="journal article" date="2012" name="BMC Genomics">
        <title>Efficient assembly and annotation of the transcriptome of catfish by RNA-Seq analysis of a doubled haploid homozygote.</title>
        <authorList>
            <person name="Liu S."/>
            <person name="Zhang Y."/>
            <person name="Zhou Z."/>
            <person name="Waldbieser G."/>
            <person name="Sun F."/>
            <person name="Lu J."/>
            <person name="Zhang J."/>
            <person name="Jiang Y."/>
            <person name="Zhang H."/>
            <person name="Wang X."/>
            <person name="Rajendran K.V."/>
            <person name="Khoo L."/>
            <person name="Kucuktas H."/>
            <person name="Peatman E."/>
            <person name="Liu Z."/>
        </authorList>
    </citation>
    <scope>NUCLEOTIDE SEQUENCE</scope>
    <source>
        <tissue evidence="11">Mixed</tissue>
    </source>
</reference>
<dbReference type="GO" id="GO:0016020">
    <property type="term" value="C:membrane"/>
    <property type="evidence" value="ECO:0007669"/>
    <property type="project" value="TreeGrafter"/>
</dbReference>
<keyword evidence="9" id="KW-0326">Glycosidase</keyword>
<protein>
    <recommendedName>
        <fullName evidence="3">exo-alpha-sialidase</fullName>
        <ecNumber evidence="3">3.2.1.18</ecNumber>
    </recommendedName>
</protein>
<reference evidence="12" key="2">
    <citation type="journal article" date="2016" name="Nat. Commun.">
        <title>The channel catfish genome sequence provides insights into the evolution of scale formation in teleosts.</title>
        <authorList>
            <person name="Liu Z."/>
            <person name="Liu S."/>
            <person name="Yao J."/>
            <person name="Bao L."/>
            <person name="Zhang J."/>
            <person name="Li Y."/>
            <person name="Jiang C."/>
            <person name="Sun L."/>
            <person name="Wang R."/>
            <person name="Zhang Y."/>
            <person name="Zhou T."/>
            <person name="Zeng Q."/>
            <person name="Fu Q."/>
            <person name="Gao S."/>
            <person name="Li N."/>
            <person name="Koren S."/>
            <person name="Jiang Y."/>
            <person name="Zimin A."/>
            <person name="Xu P."/>
            <person name="Phillippy A.M."/>
            <person name="Geng X."/>
            <person name="Song L."/>
            <person name="Sun F."/>
            <person name="Li C."/>
            <person name="Wang X."/>
            <person name="Chen A."/>
            <person name="Jin Y."/>
            <person name="Yuan Z."/>
            <person name="Yang Y."/>
            <person name="Tan S."/>
            <person name="Peatman E."/>
            <person name="Lu J."/>
            <person name="Qin Z."/>
            <person name="Dunham R."/>
            <person name="Li Z."/>
            <person name="Sonstegard T."/>
            <person name="Feng J."/>
            <person name="Danzmann R.G."/>
            <person name="Schroeder S."/>
            <person name="Scheffler B."/>
            <person name="Duke M.V."/>
            <person name="Ballard L."/>
            <person name="Kucuktas H."/>
            <person name="Kaltenboeck L."/>
            <person name="Liu H."/>
            <person name="Armbruster J."/>
            <person name="Xie Y."/>
            <person name="Kirby M.L."/>
            <person name="Tian Y."/>
            <person name="Flanagan M.E."/>
            <person name="Mu W."/>
            <person name="Waldbieser G.C."/>
        </authorList>
    </citation>
    <scope>NUCLEOTIDE SEQUENCE [LARGE SCALE GENOMIC DNA]</scope>
    <source>
        <strain evidence="12">SDA103</strain>
    </source>
</reference>
<evidence type="ECO:0000256" key="2">
    <source>
        <dbReference type="ARBA" id="ARBA00009348"/>
    </source>
</evidence>
<dbReference type="EMBL" id="JT408515">
    <property type="protein sequence ID" value="AHH38364.1"/>
    <property type="molecule type" value="mRNA"/>
</dbReference>
<accession>W5U9W9</accession>
<dbReference type="GeneID" id="108280893"/>
<dbReference type="CTD" id="129807"/>
<dbReference type="Proteomes" id="UP000221080">
    <property type="component" value="Chromosome 20"/>
</dbReference>
<sequence>MDSHHGTTGTKSYFPARSVLFRREVSGVTYRIPALIFLQRSSCFLAFCEERLSPADSHAHLLVMRKGAFYRNYVEWDDMRVLSTACLKGHRSMNPCPVYDTFTGTLFLFFIAVLGHTTESYQLVTGNNVTRLCYVYSEDYGKTWSPATDLTKKVIGDTIKAWATFALGPGHGIQLKSGRLLIPAYTYHIDCRQCFGKICKTTPHSFCFYSDTHGRTWHFSETVPEPACVECQLVSLDEEDGTNVLYCNARSTLGSRVQALSFDDGDVFQRGQLVHKLVEPRNGCHGSVIGFPAPFNLQNLQKSNLGDVQWVKSTNRSPSTTESMFQNFLTPTWVVYGHPTWPNARQDLGLYLNVRPRDPDSWTGPWVIYEGPSAYSDLAYVELASTGEPPVQIFACLFENGTRTEYDEISFSIFTLFELINNLPQVPPDLSSAKSAEKKRKNRMCQFCRVC</sequence>
<dbReference type="AlphaFoldDB" id="W5U9W9"/>
<evidence type="ECO:0000256" key="7">
    <source>
        <dbReference type="ARBA" id="ARBA00023098"/>
    </source>
</evidence>
<keyword evidence="7" id="KW-0443">Lipid metabolism</keyword>
<dbReference type="KEGG" id="ipu:108280893"/>
<evidence type="ECO:0000256" key="5">
    <source>
        <dbReference type="ARBA" id="ARBA00022801"/>
    </source>
</evidence>
<dbReference type="SUPFAM" id="SSF50939">
    <property type="entry name" value="Sialidases"/>
    <property type="match status" value="1"/>
</dbReference>
<organism evidence="11">
    <name type="scientific">Ictalurus punctatus</name>
    <name type="common">Channel catfish</name>
    <name type="synonym">Silurus punctatus</name>
    <dbReference type="NCBI Taxonomy" id="7998"/>
    <lineage>
        <taxon>Eukaryota</taxon>
        <taxon>Metazoa</taxon>
        <taxon>Chordata</taxon>
        <taxon>Craniata</taxon>
        <taxon>Vertebrata</taxon>
        <taxon>Euteleostomi</taxon>
        <taxon>Actinopterygii</taxon>
        <taxon>Neopterygii</taxon>
        <taxon>Teleostei</taxon>
        <taxon>Ostariophysi</taxon>
        <taxon>Siluriformes</taxon>
        <taxon>Ictaluridae</taxon>
        <taxon>Ictalurus</taxon>
    </lineage>
</organism>
<dbReference type="GO" id="GO:0004308">
    <property type="term" value="F:exo-alpha-sialidase activity"/>
    <property type="evidence" value="ECO:0007669"/>
    <property type="project" value="UniProtKB-EC"/>
</dbReference>
<comment type="catalytic activity">
    <reaction evidence="1">
        <text>Hydrolysis of alpha-(2-&gt;3)-, alpha-(2-&gt;6)-, alpha-(2-&gt;8)- glycosidic linkages of terminal sialic acid residues in oligosaccharides, glycoproteins, glycolipids, colominic acid and synthetic substrates.</text>
        <dbReference type="EC" id="3.2.1.18"/>
    </reaction>
</comment>
<dbReference type="PANTHER" id="PTHR10628:SF22">
    <property type="entry name" value="SIALIDASE-4"/>
    <property type="match status" value="1"/>
</dbReference>
<dbReference type="InterPro" id="IPR036278">
    <property type="entry name" value="Sialidase_sf"/>
</dbReference>
<dbReference type="Gene3D" id="2.120.10.10">
    <property type="match status" value="1"/>
</dbReference>
<dbReference type="GO" id="GO:0009313">
    <property type="term" value="P:oligosaccharide catabolic process"/>
    <property type="evidence" value="ECO:0007669"/>
    <property type="project" value="TreeGrafter"/>
</dbReference>
<dbReference type="InterPro" id="IPR011040">
    <property type="entry name" value="Sialidase"/>
</dbReference>
<dbReference type="OrthoDB" id="2739686at2759"/>
<dbReference type="GO" id="GO:0006689">
    <property type="term" value="P:ganglioside catabolic process"/>
    <property type="evidence" value="ECO:0007669"/>
    <property type="project" value="TreeGrafter"/>
</dbReference>